<proteinExistence type="predicted"/>
<feature type="coiled-coil region" evidence="1">
    <location>
        <begin position="375"/>
        <end position="537"/>
    </location>
</feature>
<comment type="caution">
    <text evidence="2">The sequence shown here is derived from an EMBL/GenBank/DDBJ whole genome shotgun (WGS) entry which is preliminary data.</text>
</comment>
<reference evidence="2 3" key="1">
    <citation type="submission" date="2020-03" db="EMBL/GenBank/DDBJ databases">
        <title>Bacterial samples isolated from urine from healthy bovine heifers (Gyr breed).</title>
        <authorList>
            <person name="Giannattasio-Ferraz S."/>
            <person name="Maskeri L."/>
            <person name="Penido A."/>
            <person name="Barbosa-Stancioli E.F."/>
            <person name="Putonti C."/>
        </authorList>
    </citation>
    <scope>NUCLEOTIDE SEQUENCE [LARGE SCALE GENOMIC DNA]</scope>
    <source>
        <strain evidence="2 3">UFMG-H7</strain>
    </source>
</reference>
<protein>
    <submittedName>
        <fullName evidence="2">Uncharacterized protein</fullName>
    </submittedName>
</protein>
<dbReference type="RefSeq" id="WP_167808107.1">
    <property type="nucleotide sequence ID" value="NZ_JAAVMB010000019.1"/>
</dbReference>
<accession>A0A7X6DB18</accession>
<feature type="coiled-coil region" evidence="1">
    <location>
        <begin position="609"/>
        <end position="664"/>
    </location>
</feature>
<evidence type="ECO:0000313" key="2">
    <source>
        <dbReference type="EMBL" id="NKC69064.1"/>
    </source>
</evidence>
<evidence type="ECO:0000256" key="1">
    <source>
        <dbReference type="SAM" id="Coils"/>
    </source>
</evidence>
<evidence type="ECO:0000313" key="3">
    <source>
        <dbReference type="Proteomes" id="UP000521358"/>
    </source>
</evidence>
<gene>
    <name evidence="2" type="ORF">HED35_13285</name>
</gene>
<dbReference type="AlphaFoldDB" id="A0A7X6DB18"/>
<name>A0A7X6DB18_9ENTE</name>
<sequence>MDCLLIKVTSTKPRVPHNKLAPLELNTYYPLTELDSLLQQVSIQLKKTLALSMKIVDSSQKKQEVDFKKLELDKRFDSLLFLLNEDIFKSEREAEFDEAEQFRQLSMRLASQFELEKKDIEPYLVAADEMNKSFLSKLIKRPLVKSNKESEKPIIKEKIVEENKPKSVADKILKVEEPNQIEKVENVTIATNTPPVWEDDEQEELKQNMPTDLVEETKPVKVTVDESYTSSFNSSKKSFLSFESFLQIKGDNQLLYEAMEELTKEKSQPIESVAEALGINMTQPSPLEQKQLDFIRKKMDRQLFQRLQINFSNNINQLEVSLNNTLEKMYLGSGLVEHDLRAFIENKRAEKEKELGASQNAKFTKLKNQLSEEKSQKLETLNTKHQSELQELKTRQLDEKQHLVSDFEVYSDDKLEKLKVKLSEELENELNQYQVELQSERQENLSIQLISEKEKLLSRRNEAILNEVNDLQKEKQAYYESLLNELVEKENDFLLLIKQEETNVQLEKDRVLKERELDIKQEEVNILSSEKEQKLKQQSEQYELMMSIVQAQLLNSSQNGQENLLPKTIEVNVPSAFNSNKPMTSKFRKLLYSVGILSVLAVSVLGTKLYQANDENNNIKTEVSKIEKATQQLSDSLLTMADENKKLKKQLTESQESLGNLLTEENYIRAVELYPKELDKIENAIYEAGDLKQLKDFNKVHSSQLGLLDEAILSGNDEKIIAEYNKLKPTGKLPGNRDLHIPQETFYEGW</sequence>
<organism evidence="2 3">
    <name type="scientific">Vagococcus fluvialis</name>
    <dbReference type="NCBI Taxonomy" id="2738"/>
    <lineage>
        <taxon>Bacteria</taxon>
        <taxon>Bacillati</taxon>
        <taxon>Bacillota</taxon>
        <taxon>Bacilli</taxon>
        <taxon>Lactobacillales</taxon>
        <taxon>Enterococcaceae</taxon>
        <taxon>Vagococcus</taxon>
    </lineage>
</organism>
<keyword evidence="1" id="KW-0175">Coiled coil</keyword>
<dbReference type="Proteomes" id="UP000521358">
    <property type="component" value="Unassembled WGS sequence"/>
</dbReference>
<dbReference type="EMBL" id="JAAVMB010000019">
    <property type="protein sequence ID" value="NKC69064.1"/>
    <property type="molecule type" value="Genomic_DNA"/>
</dbReference>